<evidence type="ECO:0000313" key="2">
    <source>
        <dbReference type="Proteomes" id="UP000295164"/>
    </source>
</evidence>
<keyword evidence="2" id="KW-1185">Reference proteome</keyword>
<gene>
    <name evidence="1" type="ORF">E0486_00165</name>
</gene>
<reference evidence="1 2" key="1">
    <citation type="submission" date="2019-03" db="EMBL/GenBank/DDBJ databases">
        <authorList>
            <person name="Kim M.K.M."/>
        </authorList>
    </citation>
    <scope>NUCLEOTIDE SEQUENCE [LARGE SCALE GENOMIC DNA]</scope>
    <source>
        <strain evidence="1 2">17J68-15</strain>
    </source>
</reference>
<proteinExistence type="predicted"/>
<dbReference type="Gene3D" id="2.40.360.20">
    <property type="match status" value="1"/>
</dbReference>
<dbReference type="OrthoDB" id="677490at2"/>
<organism evidence="1 2">
    <name type="scientific">Flaviaesturariibacter aridisoli</name>
    <dbReference type="NCBI Taxonomy" id="2545761"/>
    <lineage>
        <taxon>Bacteria</taxon>
        <taxon>Pseudomonadati</taxon>
        <taxon>Bacteroidota</taxon>
        <taxon>Chitinophagia</taxon>
        <taxon>Chitinophagales</taxon>
        <taxon>Chitinophagaceae</taxon>
        <taxon>Flaviaestuariibacter</taxon>
    </lineage>
</organism>
<accession>A0A4R4E760</accession>
<comment type="caution">
    <text evidence="1">The sequence shown here is derived from an EMBL/GenBank/DDBJ whole genome shotgun (WGS) entry which is preliminary data.</text>
</comment>
<name>A0A4R4E760_9BACT</name>
<dbReference type="Proteomes" id="UP000295164">
    <property type="component" value="Unassembled WGS sequence"/>
</dbReference>
<dbReference type="EMBL" id="SKFH01000001">
    <property type="protein sequence ID" value="TCZ74753.1"/>
    <property type="molecule type" value="Genomic_DNA"/>
</dbReference>
<dbReference type="AlphaFoldDB" id="A0A4R4E760"/>
<dbReference type="RefSeq" id="WP_131850109.1">
    <property type="nucleotide sequence ID" value="NZ_SKFH01000001.1"/>
</dbReference>
<protein>
    <submittedName>
        <fullName evidence="1">Uncharacterized protein</fullName>
    </submittedName>
</protein>
<dbReference type="PROSITE" id="PS51257">
    <property type="entry name" value="PROKAR_LIPOPROTEIN"/>
    <property type="match status" value="1"/>
</dbReference>
<sequence>MKLKLRPSLALPVVIFLLLLSACRREESLETGYTSAYSLQDTFGICYTSNVVGAYRAGQVLGDSSYLELSLFVNVPGRYSINTDLQNGFSFTGTGTFNDTGMTTIRIPARGTPVQEGVTTLRLVQDSSYCEINVTVLGAGPINGGGTCNATVAGNFKKDTALTAANTVTLQHNFAAAGTYSVTTDTVNGYYFNKTVTVTTAGNQTITLDGFGTPAATGANNFSVRFGDGTSCGFPITVVAGSTGGGGGCGTVNGTFTAGTATTSANTFTSTVHTYATSGTYNVVVTPTAPGLSASTVSVTATSAGSAPAITVPLSGTPTTAGTYTANVDFGDGTTCSLSLTVLPAGTTPPPGGDYFPLGANSYWTYDDGTSGDTVKRVNEASATLGTTTYRLFRQYNNIGNQEDSFYFRKDAGTTYMAQSLEDLGFALNVTFPAGSYGELPIVKDALTTGATWLSAAYTGSGSSSSTQLRVQFTCVSNNATLTLNGHTFTNVYQVSAQMQFNMMNTGWQNMPFGGDLGTSWYAPGVGLIQAQAPGSSTSSIRYWSIQ</sequence>
<evidence type="ECO:0000313" key="1">
    <source>
        <dbReference type="EMBL" id="TCZ74753.1"/>
    </source>
</evidence>